<sequence>MAFRKLATIVAVAAYVLASPLPVANNVEVAPAVEETETTQPLACSNWLPTTVSGLTNENDVLTIGICAAEPTALVQKVLEQAALERVQDETTTSTVTVTSTTSLNVTFTPRPTTPRPTTVTVHRTFTVSAWTKTTTTLALVSCTRTVLASTPVSTRSLILPTTRAIPPPVISSSIPTAVPGVLPRQITFSNTTSISVTPTPRQRTITRTAWDVTTISQSGDLVRTRYDCSNTIAYAFTVDRTTTIVYTVTSVPVTATVVSTLSCNAFGFGIPSFPVPTPPRVSPPPSPMPPSIPTTQPIVPTISVLRHKYRQIVSSNSTSSSTGPTTGVSPPIVPSSISTVVVHLTRTAYRASTVTASVGTARVTYVCRPSSTTSATPTTTGGLPTSALPTGGLPTTGAGLPTSVMFPTTGLPTVPLPTIPLPTLTLG</sequence>
<accession>A0AAN6YF68</accession>
<proteinExistence type="predicted"/>
<feature type="chain" id="PRO_5042909653" evidence="1">
    <location>
        <begin position="19"/>
        <end position="428"/>
    </location>
</feature>
<reference evidence="2" key="2">
    <citation type="submission" date="2023-05" db="EMBL/GenBank/DDBJ databases">
        <authorList>
            <consortium name="Lawrence Berkeley National Laboratory"/>
            <person name="Steindorff A."/>
            <person name="Hensen N."/>
            <person name="Bonometti L."/>
            <person name="Westerberg I."/>
            <person name="Brannstrom I.O."/>
            <person name="Guillou S."/>
            <person name="Cros-Aarteil S."/>
            <person name="Calhoun S."/>
            <person name="Haridas S."/>
            <person name="Kuo A."/>
            <person name="Mondo S."/>
            <person name="Pangilinan J."/>
            <person name="Riley R."/>
            <person name="Labutti K."/>
            <person name="Andreopoulos B."/>
            <person name="Lipzen A."/>
            <person name="Chen C."/>
            <person name="Yanf M."/>
            <person name="Daum C."/>
            <person name="Ng V."/>
            <person name="Clum A."/>
            <person name="Ohm R."/>
            <person name="Martin F."/>
            <person name="Silar P."/>
            <person name="Natvig D."/>
            <person name="Lalanne C."/>
            <person name="Gautier V."/>
            <person name="Ament-Velasquez S.L."/>
            <person name="Kruys A."/>
            <person name="Hutchinson M.I."/>
            <person name="Powell A.J."/>
            <person name="Barry K."/>
            <person name="Miller A.N."/>
            <person name="Grigoriev I.V."/>
            <person name="Debuchy R."/>
            <person name="Gladieux P."/>
            <person name="Thoren M.H."/>
            <person name="Johannesson H."/>
        </authorList>
    </citation>
    <scope>NUCLEOTIDE SEQUENCE</scope>
    <source>
        <strain evidence="2">PSN293</strain>
    </source>
</reference>
<gene>
    <name evidence="2" type="ORF">QBC37DRAFT_370386</name>
</gene>
<keyword evidence="1" id="KW-0732">Signal</keyword>
<feature type="signal peptide" evidence="1">
    <location>
        <begin position="1"/>
        <end position="18"/>
    </location>
</feature>
<protein>
    <submittedName>
        <fullName evidence="2">Uncharacterized protein</fullName>
    </submittedName>
</protein>
<dbReference type="EMBL" id="MU858063">
    <property type="protein sequence ID" value="KAK4216961.1"/>
    <property type="molecule type" value="Genomic_DNA"/>
</dbReference>
<name>A0AAN6YF68_9PEZI</name>
<reference evidence="2" key="1">
    <citation type="journal article" date="2023" name="Mol. Phylogenet. Evol.">
        <title>Genome-scale phylogeny and comparative genomics of the fungal order Sordariales.</title>
        <authorList>
            <person name="Hensen N."/>
            <person name="Bonometti L."/>
            <person name="Westerberg I."/>
            <person name="Brannstrom I.O."/>
            <person name="Guillou S."/>
            <person name="Cros-Aarteil S."/>
            <person name="Calhoun S."/>
            <person name="Haridas S."/>
            <person name="Kuo A."/>
            <person name="Mondo S."/>
            <person name="Pangilinan J."/>
            <person name="Riley R."/>
            <person name="LaButti K."/>
            <person name="Andreopoulos B."/>
            <person name="Lipzen A."/>
            <person name="Chen C."/>
            <person name="Yan M."/>
            <person name="Daum C."/>
            <person name="Ng V."/>
            <person name="Clum A."/>
            <person name="Steindorff A."/>
            <person name="Ohm R.A."/>
            <person name="Martin F."/>
            <person name="Silar P."/>
            <person name="Natvig D.O."/>
            <person name="Lalanne C."/>
            <person name="Gautier V."/>
            <person name="Ament-Velasquez S.L."/>
            <person name="Kruys A."/>
            <person name="Hutchinson M.I."/>
            <person name="Powell A.J."/>
            <person name="Barry K."/>
            <person name="Miller A.N."/>
            <person name="Grigoriev I.V."/>
            <person name="Debuchy R."/>
            <person name="Gladieux P."/>
            <person name="Hiltunen Thoren M."/>
            <person name="Johannesson H."/>
        </authorList>
    </citation>
    <scope>NUCLEOTIDE SEQUENCE</scope>
    <source>
        <strain evidence="2">PSN293</strain>
    </source>
</reference>
<dbReference type="AlphaFoldDB" id="A0AAN6YF68"/>
<comment type="caution">
    <text evidence="2">The sequence shown here is derived from an EMBL/GenBank/DDBJ whole genome shotgun (WGS) entry which is preliminary data.</text>
</comment>
<organism evidence="2 3">
    <name type="scientific">Rhypophila decipiens</name>
    <dbReference type="NCBI Taxonomy" id="261697"/>
    <lineage>
        <taxon>Eukaryota</taxon>
        <taxon>Fungi</taxon>
        <taxon>Dikarya</taxon>
        <taxon>Ascomycota</taxon>
        <taxon>Pezizomycotina</taxon>
        <taxon>Sordariomycetes</taxon>
        <taxon>Sordariomycetidae</taxon>
        <taxon>Sordariales</taxon>
        <taxon>Naviculisporaceae</taxon>
        <taxon>Rhypophila</taxon>
    </lineage>
</organism>
<dbReference type="Proteomes" id="UP001301769">
    <property type="component" value="Unassembled WGS sequence"/>
</dbReference>
<evidence type="ECO:0000313" key="2">
    <source>
        <dbReference type="EMBL" id="KAK4216961.1"/>
    </source>
</evidence>
<evidence type="ECO:0000313" key="3">
    <source>
        <dbReference type="Proteomes" id="UP001301769"/>
    </source>
</evidence>
<evidence type="ECO:0000256" key="1">
    <source>
        <dbReference type="SAM" id="SignalP"/>
    </source>
</evidence>
<keyword evidence="3" id="KW-1185">Reference proteome</keyword>